<organism evidence="1 2">
    <name type="scientific">Eoetvoesiella caeni</name>
    <dbReference type="NCBI Taxonomy" id="645616"/>
    <lineage>
        <taxon>Bacteria</taxon>
        <taxon>Pseudomonadati</taxon>
        <taxon>Pseudomonadota</taxon>
        <taxon>Betaproteobacteria</taxon>
        <taxon>Burkholderiales</taxon>
        <taxon>Alcaligenaceae</taxon>
        <taxon>Eoetvoesiella</taxon>
    </lineage>
</organism>
<gene>
    <name evidence="1" type="ORF">DFR37_10596</name>
</gene>
<sequence>MNIQKGDLVMVVKPTECCGLAVGLGAIFRVERTLSGRGNCGHCQKKLGAVSVAFGHKGTTVFPFRSLKKIDPPADGDSLPTRADIEVPA</sequence>
<proteinExistence type="predicted"/>
<protein>
    <submittedName>
        <fullName evidence="1">Uncharacterized protein</fullName>
    </submittedName>
</protein>
<reference evidence="1 2" key="1">
    <citation type="submission" date="2018-06" db="EMBL/GenBank/DDBJ databases">
        <title>Genomic Encyclopedia of Type Strains, Phase IV (KMG-IV): sequencing the most valuable type-strain genomes for metagenomic binning, comparative biology and taxonomic classification.</title>
        <authorList>
            <person name="Goeker M."/>
        </authorList>
    </citation>
    <scope>NUCLEOTIDE SEQUENCE [LARGE SCALE GENOMIC DNA]</scope>
    <source>
        <strain evidence="1 2">DSM 25520</strain>
    </source>
</reference>
<dbReference type="Proteomes" id="UP000253628">
    <property type="component" value="Unassembled WGS sequence"/>
</dbReference>
<evidence type="ECO:0000313" key="2">
    <source>
        <dbReference type="Proteomes" id="UP000253628"/>
    </source>
</evidence>
<comment type="caution">
    <text evidence="1">The sequence shown here is derived from an EMBL/GenBank/DDBJ whole genome shotgun (WGS) entry which is preliminary data.</text>
</comment>
<dbReference type="AlphaFoldDB" id="A0A366HAN0"/>
<keyword evidence="2" id="KW-1185">Reference proteome</keyword>
<name>A0A366HAN0_9BURK</name>
<accession>A0A366HAN0</accession>
<evidence type="ECO:0000313" key="1">
    <source>
        <dbReference type="EMBL" id="RBP39304.1"/>
    </source>
</evidence>
<dbReference type="EMBL" id="QNRQ01000005">
    <property type="protein sequence ID" value="RBP39304.1"/>
    <property type="molecule type" value="Genomic_DNA"/>
</dbReference>
<dbReference type="RefSeq" id="WP_113933273.1">
    <property type="nucleotide sequence ID" value="NZ_JACCEU010000003.1"/>
</dbReference>